<evidence type="ECO:0000313" key="1">
    <source>
        <dbReference type="EMBL" id="KAJ7322953.1"/>
    </source>
</evidence>
<dbReference type="Proteomes" id="UP001218218">
    <property type="component" value="Unassembled WGS sequence"/>
</dbReference>
<dbReference type="EMBL" id="JARIHO010000048">
    <property type="protein sequence ID" value="KAJ7322953.1"/>
    <property type="molecule type" value="Genomic_DNA"/>
</dbReference>
<dbReference type="PANTHER" id="PTHR43558">
    <property type="entry name" value="REDUCTASE, PUTATIVE (AFU_ORTHOLOGUE AFUA_3G10540)-RELATED"/>
    <property type="match status" value="1"/>
</dbReference>
<proteinExistence type="predicted"/>
<name>A0AAD6ZHL1_9AGAR</name>
<sequence>MSVGSTNNVDEWVLSNEKWLRDGDHANDWKHGLVTLNDADSFFPNSTEDHSGRITITRPESLFPGYEVLCEAREARITIQPSAEAFKRAFAHMSDGLLKNLNWSNVFVAGGIVLSTLLSVDSTDGQPHRDPRWNSSDIDVYIYRLSPNEANEKVKHIFETFCANLPPGSETLVVRNCTTITFYARYPLRRIQIVLKLAESPKTVLLNFDLDICAMGWDGATLWMLPRTARALEMACNVTQERQVKHPSLLPLSDHGVCIYSIFKYADKGYGIRFLPSYISSLATRESASNDSTSETPRDRDLVSIAAEQRKWTAREMAKKVPIMFVRIADQSLSAVPSRCLKGFRIFMRCATLWEMAHRGTIILKGDIWAATDYHQDETYRDAITTYDDVANVPYEWNEKFHVGSFEQYIWDSNAREILEWIQSDDYGCLSPHGVVRDEYRLPNDGRPYDELEEYQRVTCAPTVDAVLSPDKDLVLQALLPREFAAYASRIVGNARAQQAGVVPQREALAPAVPHVRPNSVVGLYYWRIGKELMWQQLDRRVDEVFEMLHAFRRVHMHLSEDHSHKAPDFCSQLARRALYDEFDAFSRWVHDDSLTVTLYRDYEQEPVCRRTRYRPRS</sequence>
<dbReference type="InterPro" id="IPR053354">
    <property type="entry name" value="MGDG_epimerase"/>
</dbReference>
<dbReference type="PANTHER" id="PTHR43558:SF6">
    <property type="entry name" value="REDUCTASE, PUTATIVE (AFU_ORTHOLOGUE AFUA_3G10540)-RELATED"/>
    <property type="match status" value="1"/>
</dbReference>
<gene>
    <name evidence="1" type="ORF">DFH08DRAFT_969591</name>
</gene>
<reference evidence="1" key="1">
    <citation type="submission" date="2023-03" db="EMBL/GenBank/DDBJ databases">
        <title>Massive genome expansion in bonnet fungi (Mycena s.s.) driven by repeated elements and novel gene families across ecological guilds.</title>
        <authorList>
            <consortium name="Lawrence Berkeley National Laboratory"/>
            <person name="Harder C.B."/>
            <person name="Miyauchi S."/>
            <person name="Viragh M."/>
            <person name="Kuo A."/>
            <person name="Thoen E."/>
            <person name="Andreopoulos B."/>
            <person name="Lu D."/>
            <person name="Skrede I."/>
            <person name="Drula E."/>
            <person name="Henrissat B."/>
            <person name="Morin E."/>
            <person name="Kohler A."/>
            <person name="Barry K."/>
            <person name="LaButti K."/>
            <person name="Morin E."/>
            <person name="Salamov A."/>
            <person name="Lipzen A."/>
            <person name="Mereny Z."/>
            <person name="Hegedus B."/>
            <person name="Baldrian P."/>
            <person name="Stursova M."/>
            <person name="Weitz H."/>
            <person name="Taylor A."/>
            <person name="Grigoriev I.V."/>
            <person name="Nagy L.G."/>
            <person name="Martin F."/>
            <person name="Kauserud H."/>
        </authorList>
    </citation>
    <scope>NUCLEOTIDE SEQUENCE</scope>
    <source>
        <strain evidence="1">CBHHK002</strain>
    </source>
</reference>
<keyword evidence="2" id="KW-1185">Reference proteome</keyword>
<comment type="caution">
    <text evidence="1">The sequence shown here is derived from an EMBL/GenBank/DDBJ whole genome shotgun (WGS) entry which is preliminary data.</text>
</comment>
<protein>
    <submittedName>
        <fullName evidence="1">Uncharacterized protein</fullName>
    </submittedName>
</protein>
<organism evidence="1 2">
    <name type="scientific">Mycena albidolilacea</name>
    <dbReference type="NCBI Taxonomy" id="1033008"/>
    <lineage>
        <taxon>Eukaryota</taxon>
        <taxon>Fungi</taxon>
        <taxon>Dikarya</taxon>
        <taxon>Basidiomycota</taxon>
        <taxon>Agaricomycotina</taxon>
        <taxon>Agaricomycetes</taxon>
        <taxon>Agaricomycetidae</taxon>
        <taxon>Agaricales</taxon>
        <taxon>Marasmiineae</taxon>
        <taxon>Mycenaceae</taxon>
        <taxon>Mycena</taxon>
    </lineage>
</organism>
<accession>A0AAD6ZHL1</accession>
<dbReference type="AlphaFoldDB" id="A0AAD6ZHL1"/>
<evidence type="ECO:0000313" key="2">
    <source>
        <dbReference type="Proteomes" id="UP001218218"/>
    </source>
</evidence>